<dbReference type="EMBL" id="CAJVPW010002152">
    <property type="protein sequence ID" value="CAG8500145.1"/>
    <property type="molecule type" value="Genomic_DNA"/>
</dbReference>
<protein>
    <submittedName>
        <fullName evidence="1">43_t:CDS:1</fullName>
    </submittedName>
</protein>
<reference evidence="1" key="1">
    <citation type="submission" date="2021-06" db="EMBL/GenBank/DDBJ databases">
        <authorList>
            <person name="Kallberg Y."/>
            <person name="Tangrot J."/>
            <person name="Rosling A."/>
        </authorList>
    </citation>
    <scope>NUCLEOTIDE SEQUENCE</scope>
    <source>
        <strain evidence="1">28 12/20/2015</strain>
    </source>
</reference>
<name>A0ACA9L183_9GLOM</name>
<sequence length="189" mass="20371">MTTSPPHATKTMSKESLLADSLPSRSLNEYETRQTLNANFGAMVTSYNSVTDDAGTGKGLVHYLMNPRELREDHPVWHYFYLCTLIFAAFVSLFIGPVIFGMLAAIGGIGTPLALSFFGGAVGLILGVVFGVVFAVVCIVALVRILGMSAEWVLDTLWHGGNDLLEISRQQQSSALVQISHLDIGPKVA</sequence>
<organism evidence="1 2">
    <name type="scientific">Cetraspora pellucida</name>
    <dbReference type="NCBI Taxonomy" id="1433469"/>
    <lineage>
        <taxon>Eukaryota</taxon>
        <taxon>Fungi</taxon>
        <taxon>Fungi incertae sedis</taxon>
        <taxon>Mucoromycota</taxon>
        <taxon>Glomeromycotina</taxon>
        <taxon>Glomeromycetes</taxon>
        <taxon>Diversisporales</taxon>
        <taxon>Gigasporaceae</taxon>
        <taxon>Cetraspora</taxon>
    </lineage>
</organism>
<dbReference type="Proteomes" id="UP000789366">
    <property type="component" value="Unassembled WGS sequence"/>
</dbReference>
<keyword evidence="2" id="KW-1185">Reference proteome</keyword>
<proteinExistence type="predicted"/>
<accession>A0ACA9L183</accession>
<evidence type="ECO:0000313" key="2">
    <source>
        <dbReference type="Proteomes" id="UP000789366"/>
    </source>
</evidence>
<gene>
    <name evidence="1" type="ORF">SPELUC_LOCUS2974</name>
</gene>
<evidence type="ECO:0000313" key="1">
    <source>
        <dbReference type="EMBL" id="CAG8500145.1"/>
    </source>
</evidence>
<comment type="caution">
    <text evidence="1">The sequence shown here is derived from an EMBL/GenBank/DDBJ whole genome shotgun (WGS) entry which is preliminary data.</text>
</comment>